<dbReference type="PANTHER" id="PTHR32196:SF21">
    <property type="entry name" value="ABC TRANSPORTER PERMEASE PROTEIN YPHD-RELATED"/>
    <property type="match status" value="1"/>
</dbReference>
<feature type="transmembrane region" description="Helical" evidence="8">
    <location>
        <begin position="256"/>
        <end position="286"/>
    </location>
</feature>
<evidence type="ECO:0000256" key="8">
    <source>
        <dbReference type="SAM" id="Phobius"/>
    </source>
</evidence>
<accession>A0A0D5LT94</accession>
<feature type="transmembrane region" description="Helical" evidence="8">
    <location>
        <begin position="89"/>
        <end position="109"/>
    </location>
</feature>
<evidence type="ECO:0000256" key="7">
    <source>
        <dbReference type="ARBA" id="ARBA00023136"/>
    </source>
</evidence>
<organism evidence="9 10">
    <name type="scientific">Martelella endophytica</name>
    <dbReference type="NCBI Taxonomy" id="1486262"/>
    <lineage>
        <taxon>Bacteria</taxon>
        <taxon>Pseudomonadati</taxon>
        <taxon>Pseudomonadota</taxon>
        <taxon>Alphaproteobacteria</taxon>
        <taxon>Hyphomicrobiales</taxon>
        <taxon>Aurantimonadaceae</taxon>
        <taxon>Martelella</taxon>
    </lineage>
</organism>
<feature type="transmembrane region" description="Helical" evidence="8">
    <location>
        <begin position="219"/>
        <end position="244"/>
    </location>
</feature>
<evidence type="ECO:0000313" key="10">
    <source>
        <dbReference type="Proteomes" id="UP000032611"/>
    </source>
</evidence>
<dbReference type="RefSeq" id="WP_045683615.1">
    <property type="nucleotide sequence ID" value="NZ_CP010803.1"/>
</dbReference>
<dbReference type="InterPro" id="IPR001851">
    <property type="entry name" value="ABC_transp_permease"/>
</dbReference>
<keyword evidence="6 8" id="KW-1133">Transmembrane helix</keyword>
<gene>
    <name evidence="9" type="ORF">TM49_19240</name>
</gene>
<comment type="subcellular location">
    <subcellularLocation>
        <location evidence="1">Cell membrane</location>
        <topology evidence="1">Multi-pass membrane protein</topology>
    </subcellularLocation>
</comment>
<dbReference type="OrthoDB" id="192433at2"/>
<keyword evidence="2" id="KW-0813">Transport</keyword>
<dbReference type="GO" id="GO:0005886">
    <property type="term" value="C:plasma membrane"/>
    <property type="evidence" value="ECO:0007669"/>
    <property type="project" value="UniProtKB-SubCell"/>
</dbReference>
<keyword evidence="7 8" id="KW-0472">Membrane</keyword>
<feature type="transmembrane region" description="Helical" evidence="8">
    <location>
        <begin position="116"/>
        <end position="136"/>
    </location>
</feature>
<dbReference type="GO" id="GO:0022857">
    <property type="term" value="F:transmembrane transporter activity"/>
    <property type="evidence" value="ECO:0007669"/>
    <property type="project" value="InterPro"/>
</dbReference>
<keyword evidence="4" id="KW-0997">Cell inner membrane</keyword>
<feature type="transmembrane region" description="Helical" evidence="8">
    <location>
        <begin position="298"/>
        <end position="317"/>
    </location>
</feature>
<dbReference type="HOGENOM" id="CLU_028880_0_1_5"/>
<dbReference type="Proteomes" id="UP000032611">
    <property type="component" value="Chromosome"/>
</dbReference>
<dbReference type="PANTHER" id="PTHR32196">
    <property type="entry name" value="ABC TRANSPORTER PERMEASE PROTEIN YPHD-RELATED-RELATED"/>
    <property type="match status" value="1"/>
</dbReference>
<evidence type="ECO:0008006" key="11">
    <source>
        <dbReference type="Google" id="ProtNLM"/>
    </source>
</evidence>
<protein>
    <recommendedName>
        <fullName evidence="11">Sugar ABC transporter permease</fullName>
    </recommendedName>
</protein>
<feature type="transmembrane region" description="Helical" evidence="8">
    <location>
        <begin position="166"/>
        <end position="188"/>
    </location>
</feature>
<evidence type="ECO:0000256" key="1">
    <source>
        <dbReference type="ARBA" id="ARBA00004651"/>
    </source>
</evidence>
<dbReference type="PATRIC" id="fig|1486262.3.peg.3982"/>
<sequence length="336" mass="35590">MKNLLKSNEFYLALLIVVIAAGITVMNPSFLTGQNIYGFLKTASVDGIMAVGVLFVLILGGTPDVSFTAIAQVVQYVIVLIMLQHGGDIYVALALATVMGAVLGALNGVMIHFFKVTTIVVTIATFNLYYGLLYVFSGGNVIFEVPASFRAFGDYLLFSSQTASGVPYGLSLLPVMWLVVLIVGWFILNRTVLGRGIFAMGGNEVAAERIGVRTGATRIFVFAFVGLLAGLAAVAHTALVQSAIPNSIVGRELEIIAAVVLGGASLFGGKGTIIGTALGILLFAIMRNGLVLLNISSYWYDVMIGVAIMIGISISAYQQIKARRARVNVKVEALNP</sequence>
<dbReference type="KEGG" id="mey:TM49_19240"/>
<evidence type="ECO:0000256" key="3">
    <source>
        <dbReference type="ARBA" id="ARBA00022475"/>
    </source>
</evidence>
<dbReference type="STRING" id="1486262.TM49_19240"/>
<reference evidence="9 10" key="1">
    <citation type="journal article" date="2015" name="Genome Announc.">
        <title>Complete genome sequence of Martelella endophytica YC6887, which has antifungal activity associated with a halophyte.</title>
        <authorList>
            <person name="Khan A."/>
            <person name="Khan H."/>
            <person name="Chung E.J."/>
            <person name="Hossain M.T."/>
            <person name="Chung Y.R."/>
        </authorList>
    </citation>
    <scope>NUCLEOTIDE SEQUENCE [LARGE SCALE GENOMIC DNA]</scope>
    <source>
        <strain evidence="9">YC6887</strain>
    </source>
</reference>
<evidence type="ECO:0000256" key="6">
    <source>
        <dbReference type="ARBA" id="ARBA00022989"/>
    </source>
</evidence>
<evidence type="ECO:0000256" key="4">
    <source>
        <dbReference type="ARBA" id="ARBA00022519"/>
    </source>
</evidence>
<name>A0A0D5LT94_MAREN</name>
<evidence type="ECO:0000256" key="5">
    <source>
        <dbReference type="ARBA" id="ARBA00022692"/>
    </source>
</evidence>
<dbReference type="EMBL" id="CP010803">
    <property type="protein sequence ID" value="AJY47316.1"/>
    <property type="molecule type" value="Genomic_DNA"/>
</dbReference>
<feature type="transmembrane region" description="Helical" evidence="8">
    <location>
        <begin position="12"/>
        <end position="30"/>
    </location>
</feature>
<dbReference type="Pfam" id="PF02653">
    <property type="entry name" value="BPD_transp_2"/>
    <property type="match status" value="1"/>
</dbReference>
<keyword evidence="5 8" id="KW-0812">Transmembrane</keyword>
<dbReference type="CDD" id="cd06579">
    <property type="entry name" value="TM_PBP1_transp_AraH_like"/>
    <property type="match status" value="1"/>
</dbReference>
<proteinExistence type="predicted"/>
<dbReference type="AlphaFoldDB" id="A0A0D5LT94"/>
<keyword evidence="3" id="KW-1003">Cell membrane</keyword>
<keyword evidence="10" id="KW-1185">Reference proteome</keyword>
<evidence type="ECO:0000256" key="2">
    <source>
        <dbReference type="ARBA" id="ARBA00022448"/>
    </source>
</evidence>
<evidence type="ECO:0000313" key="9">
    <source>
        <dbReference type="EMBL" id="AJY47316.1"/>
    </source>
</evidence>